<dbReference type="Pfam" id="PF14542">
    <property type="entry name" value="Acetyltransf_CG"/>
    <property type="match status" value="1"/>
</dbReference>
<dbReference type="OrthoDB" id="5405911at2"/>
<dbReference type="EMBL" id="LGUP01000380">
    <property type="protein sequence ID" value="KOG12609.1"/>
    <property type="molecule type" value="Genomic_DNA"/>
</dbReference>
<dbReference type="PROSITE" id="PS51729">
    <property type="entry name" value="GNAT_YJDJ"/>
    <property type="match status" value="1"/>
</dbReference>
<dbReference type="Gene3D" id="3.40.630.30">
    <property type="match status" value="1"/>
</dbReference>
<dbReference type="PATRIC" id="fig|1938.6.peg.6766"/>
<dbReference type="SUPFAM" id="SSF55729">
    <property type="entry name" value="Acyl-CoA N-acyltransferases (Nat)"/>
    <property type="match status" value="1"/>
</dbReference>
<name>A0A0L8JGA9_STRVR</name>
<evidence type="ECO:0000259" key="1">
    <source>
        <dbReference type="PROSITE" id="PS51729"/>
    </source>
</evidence>
<organism evidence="2 3">
    <name type="scientific">Streptomyces viridochromogenes</name>
    <dbReference type="NCBI Taxonomy" id="1938"/>
    <lineage>
        <taxon>Bacteria</taxon>
        <taxon>Bacillati</taxon>
        <taxon>Actinomycetota</taxon>
        <taxon>Actinomycetes</taxon>
        <taxon>Kitasatosporales</taxon>
        <taxon>Streptomycetaceae</taxon>
        <taxon>Streptomyces</taxon>
    </lineage>
</organism>
<gene>
    <name evidence="2" type="ORF">ADK34_31525</name>
</gene>
<sequence length="101" mass="11493">MTAVVIDNQSESRFELHEDEKLAGFAEYHAFKDEIAFLHTEIGKQFGGRGLAGRLIGTALDTARERHLKVLPYCPFVRGYITKHPEYTDLVPQDDRARFGL</sequence>
<proteinExistence type="predicted"/>
<dbReference type="AlphaFoldDB" id="A0A0L8JGA9"/>
<reference evidence="2 3" key="1">
    <citation type="submission" date="2015-06" db="EMBL/GenBank/DDBJ databases">
        <authorList>
            <person name="Hoefler B.C."/>
            <person name="Straight P.D."/>
        </authorList>
    </citation>
    <scope>NUCLEOTIDE SEQUENCE [LARGE SCALE GENOMIC DNA]</scope>
    <source>
        <strain evidence="2 3">NRRL 3427</strain>
    </source>
</reference>
<dbReference type="GO" id="GO:0016740">
    <property type="term" value="F:transferase activity"/>
    <property type="evidence" value="ECO:0007669"/>
    <property type="project" value="UniProtKB-KW"/>
</dbReference>
<dbReference type="Proteomes" id="UP000037023">
    <property type="component" value="Unassembled WGS sequence"/>
</dbReference>
<keyword evidence="2" id="KW-0808">Transferase</keyword>
<dbReference type="PANTHER" id="PTHR31435">
    <property type="entry name" value="PROTEIN NATD1"/>
    <property type="match status" value="1"/>
</dbReference>
<dbReference type="InterPro" id="IPR045057">
    <property type="entry name" value="Gcn5-rel_NAT"/>
</dbReference>
<dbReference type="PANTHER" id="PTHR31435:SF10">
    <property type="entry name" value="BSR4717 PROTEIN"/>
    <property type="match status" value="1"/>
</dbReference>
<accession>A0A0L8JGA9</accession>
<evidence type="ECO:0000313" key="2">
    <source>
        <dbReference type="EMBL" id="KOG12609.1"/>
    </source>
</evidence>
<dbReference type="InterPro" id="IPR016181">
    <property type="entry name" value="Acyl_CoA_acyltransferase"/>
</dbReference>
<protein>
    <submittedName>
        <fullName evidence="2">Acetyltransferase</fullName>
    </submittedName>
</protein>
<dbReference type="InterPro" id="IPR031165">
    <property type="entry name" value="GNAT_YJDJ"/>
</dbReference>
<comment type="caution">
    <text evidence="2">The sequence shown here is derived from an EMBL/GenBank/DDBJ whole genome shotgun (WGS) entry which is preliminary data.</text>
</comment>
<feature type="domain" description="N-acetyltransferase" evidence="1">
    <location>
        <begin position="6"/>
        <end position="92"/>
    </location>
</feature>
<evidence type="ECO:0000313" key="3">
    <source>
        <dbReference type="Proteomes" id="UP000037023"/>
    </source>
</evidence>